<accession>A0ABW9SKH1</accession>
<dbReference type="Pfam" id="PF07589">
    <property type="entry name" value="PEP-CTERM"/>
    <property type="match status" value="1"/>
</dbReference>
<feature type="domain" description="Ice-binding protein C-terminal" evidence="2">
    <location>
        <begin position="203"/>
        <end position="226"/>
    </location>
</feature>
<keyword evidence="1" id="KW-0732">Signal</keyword>
<organism evidence="3 4">
    <name type="scientific">Pseudoduganella danionis</name>
    <dbReference type="NCBI Taxonomy" id="1890295"/>
    <lineage>
        <taxon>Bacteria</taxon>
        <taxon>Pseudomonadati</taxon>
        <taxon>Pseudomonadota</taxon>
        <taxon>Betaproteobacteria</taxon>
        <taxon>Burkholderiales</taxon>
        <taxon>Oxalobacteraceae</taxon>
        <taxon>Telluria group</taxon>
        <taxon>Pseudoduganella</taxon>
    </lineage>
</organism>
<proteinExistence type="predicted"/>
<feature type="chain" id="PRO_5045184800" evidence="1">
    <location>
        <begin position="22"/>
        <end position="230"/>
    </location>
</feature>
<dbReference type="NCBIfam" id="TIGR02595">
    <property type="entry name" value="PEP_CTERM"/>
    <property type="match status" value="1"/>
</dbReference>
<protein>
    <submittedName>
        <fullName evidence="3">PEP-CTERM sorting domain-containing protein</fullName>
    </submittedName>
</protein>
<keyword evidence="4" id="KW-1185">Reference proteome</keyword>
<dbReference type="Gene3D" id="2.60.120.200">
    <property type="match status" value="1"/>
</dbReference>
<gene>
    <name evidence="3" type="ORF">GM655_06105</name>
</gene>
<evidence type="ECO:0000259" key="2">
    <source>
        <dbReference type="Pfam" id="PF07589"/>
    </source>
</evidence>
<name>A0ABW9SKH1_9BURK</name>
<comment type="caution">
    <text evidence="3">The sequence shown here is derived from an EMBL/GenBank/DDBJ whole genome shotgun (WGS) entry which is preliminary data.</text>
</comment>
<dbReference type="EMBL" id="WNKW01000001">
    <property type="protein sequence ID" value="MTW32401.1"/>
    <property type="molecule type" value="Genomic_DNA"/>
</dbReference>
<dbReference type="SUPFAM" id="SSF49899">
    <property type="entry name" value="Concanavalin A-like lectins/glucanases"/>
    <property type="match status" value="1"/>
</dbReference>
<sequence length="230" mass="23951">MKKIQALAFSALLALGGSASAANHLYTFNGTLADALGGADMVGAGGILGSTSYSFGKNEGLSLGEQLGSVYTIDMVMSFDTHSGWQKIIDFKDRTSDKGLYTSDTRWYFYDVGSMGNVPADGQAARLTLTRDSSSLVSLYVNGALAGSFVDSANIATFEGKGAFFFMDDTTNTKPEAAAGNVDYIATFDRALTAGEVAAGVSPVPEPASGAMLAAGLGMLAMLRRRSRKA</sequence>
<evidence type="ECO:0000256" key="1">
    <source>
        <dbReference type="SAM" id="SignalP"/>
    </source>
</evidence>
<feature type="signal peptide" evidence="1">
    <location>
        <begin position="1"/>
        <end position="21"/>
    </location>
</feature>
<evidence type="ECO:0000313" key="3">
    <source>
        <dbReference type="EMBL" id="MTW32401.1"/>
    </source>
</evidence>
<evidence type="ECO:0000313" key="4">
    <source>
        <dbReference type="Proteomes" id="UP000735592"/>
    </source>
</evidence>
<dbReference type="Pfam" id="PF13385">
    <property type="entry name" value="Laminin_G_3"/>
    <property type="match status" value="1"/>
</dbReference>
<dbReference type="InterPro" id="IPR013320">
    <property type="entry name" value="ConA-like_dom_sf"/>
</dbReference>
<dbReference type="RefSeq" id="WP_155433664.1">
    <property type="nucleotide sequence ID" value="NZ_JBHLXK010000003.1"/>
</dbReference>
<dbReference type="InterPro" id="IPR013424">
    <property type="entry name" value="Ice-binding_C"/>
</dbReference>
<reference evidence="3 4" key="1">
    <citation type="submission" date="2019-11" db="EMBL/GenBank/DDBJ databases">
        <title>Type strains purchased from KCTC, JCM and DSMZ.</title>
        <authorList>
            <person name="Lu H."/>
        </authorList>
    </citation>
    <scope>NUCLEOTIDE SEQUENCE [LARGE SCALE GENOMIC DNA]</scope>
    <source>
        <strain evidence="3 4">DSM 103461</strain>
    </source>
</reference>
<dbReference type="Proteomes" id="UP000735592">
    <property type="component" value="Unassembled WGS sequence"/>
</dbReference>